<keyword evidence="3" id="KW-1185">Reference proteome</keyword>
<dbReference type="EMBL" id="CAJFCJ010000006">
    <property type="protein sequence ID" value="CAD5116364.1"/>
    <property type="molecule type" value="Genomic_DNA"/>
</dbReference>
<proteinExistence type="predicted"/>
<dbReference type="Pfam" id="PF22964">
    <property type="entry name" value="ZER1-like_2nd"/>
    <property type="match status" value="1"/>
</dbReference>
<gene>
    <name evidence="2" type="ORF">DGYR_LOCUS5001</name>
</gene>
<evidence type="ECO:0000313" key="3">
    <source>
        <dbReference type="Proteomes" id="UP000549394"/>
    </source>
</evidence>
<dbReference type="OrthoDB" id="5783533at2759"/>
<name>A0A7I8VJA4_9ANNE</name>
<evidence type="ECO:0000259" key="1">
    <source>
        <dbReference type="Pfam" id="PF22964"/>
    </source>
</evidence>
<evidence type="ECO:0000313" key="2">
    <source>
        <dbReference type="EMBL" id="CAD5116364.1"/>
    </source>
</evidence>
<dbReference type="InterPro" id="IPR055142">
    <property type="entry name" value="ZER1-like_C"/>
</dbReference>
<dbReference type="AlphaFoldDB" id="A0A7I8VJA4"/>
<feature type="domain" description="Protein zer-1 homolog-like C-terminal" evidence="1">
    <location>
        <begin position="322"/>
        <end position="461"/>
    </location>
</feature>
<dbReference type="Gene3D" id="1.25.10.10">
    <property type="entry name" value="Leucine-rich Repeat Variant"/>
    <property type="match status" value="1"/>
</dbReference>
<comment type="caution">
    <text evidence="2">The sequence shown here is derived from an EMBL/GenBank/DDBJ whole genome shotgun (WGS) entry which is preliminary data.</text>
</comment>
<dbReference type="Proteomes" id="UP000549394">
    <property type="component" value="Unassembled WGS sequence"/>
</dbReference>
<dbReference type="InterPro" id="IPR016024">
    <property type="entry name" value="ARM-type_fold"/>
</dbReference>
<sequence length="467" mass="53902">MHGNRIQEKSSILNLVGHNITSIQIEYFRHFPAKEWLIGFKCENITHLEGTIWPNMIYLNISGNWTCHEVILKNFIQRHPKLKFLGLTLTNCEDKMAQFSNINITGRQCLKNILNCLKNNSLNVTAITTSLKSLCTTILRIDDDESNNSIYIDILQTICDILENWKFYHNYKKTESYHLIVHSLSSIDAISCYKKPITKLPISYRIVKLCFKILESFKTHSQIVNLCLGAIYRNYRGLGAVQNDFHSLSIILELGSQINDDSVLRQLYVACMTFFSKIRIHTTINPQDKNDVLAPIEGRLFTLLFLFLMTQNTKQIVMQDRDIISLVLERIEKHEFPVSQTAAANLAHILIIESECSSTIYSKEDVKILQTALLDKVNMWGDEIYPSFHIYSSFNGLIHLIKSNIIAVKKWALWTLRNLLLNNRRKYSTLAIRDGVLEVLDEIIVHPDEHNLNRIVTDILNILVKKP</sequence>
<dbReference type="InterPro" id="IPR011989">
    <property type="entry name" value="ARM-like"/>
</dbReference>
<accession>A0A7I8VJA4</accession>
<dbReference type="SUPFAM" id="SSF48371">
    <property type="entry name" value="ARM repeat"/>
    <property type="match status" value="1"/>
</dbReference>
<protein>
    <submittedName>
        <fullName evidence="2">DgyrCDS5263</fullName>
    </submittedName>
</protein>
<organism evidence="2 3">
    <name type="scientific">Dimorphilus gyrociliatus</name>
    <dbReference type="NCBI Taxonomy" id="2664684"/>
    <lineage>
        <taxon>Eukaryota</taxon>
        <taxon>Metazoa</taxon>
        <taxon>Spiralia</taxon>
        <taxon>Lophotrochozoa</taxon>
        <taxon>Annelida</taxon>
        <taxon>Polychaeta</taxon>
        <taxon>Polychaeta incertae sedis</taxon>
        <taxon>Dinophilidae</taxon>
        <taxon>Dimorphilus</taxon>
    </lineage>
</organism>
<reference evidence="2 3" key="1">
    <citation type="submission" date="2020-08" db="EMBL/GenBank/DDBJ databases">
        <authorList>
            <person name="Hejnol A."/>
        </authorList>
    </citation>
    <scope>NUCLEOTIDE SEQUENCE [LARGE SCALE GENOMIC DNA]</scope>
</reference>